<feature type="signal peptide" evidence="1">
    <location>
        <begin position="1"/>
        <end position="26"/>
    </location>
</feature>
<accession>A0A9D9IX53</accession>
<sequence>MNPKKYCAIFSAMFCILACGTSCVYINEELGNNFIPTEQRYEIHVTDFPITEIGMQPVTQLSGYSSSRVTIGAILDENGNMSTRSSALTLIPAAKYDFGTGGQVTRFHLAMGRDTLSYINEGQKRILQDVNVYALTSPIDDTDGYISTVLEHGDRIADVATYDGSDSLSFDFRNEWAQEFLGKLQEMETSAYDSVGAFTQKVFPGIYMTIDTPVSTGGRINVFTLTTGADLNQGTLSGGYATMTVKNAEFDGRTVEDTTFMFLYGAQDFSIVQEASDYYSGVTLTPQYALNMSSSTLDGMGTDNATEEIIVEGGGGLKPVINARGLRDGMLAKLAESNIDPADVIINKATIVLPFTPTDYESLDRYPAVLSPSCKLTEKDEDGNEVATYAGITDTSVSTENQGEINRSTFIYSPDISYHMQQILELDEYDESDEEIVESYREKDIWLLIMSQEAAEEEQEGMSEYSQNLYYNMYYNQLYNNYYGYGGYGYGYGYGYGGYGYNNFYDYYALASLYSMQNAQSSSSSSTTTVLDRDRYFFGRLNGPVAASQDQNQDISSQRVPYMKVTYSVRQGR</sequence>
<evidence type="ECO:0000256" key="1">
    <source>
        <dbReference type="SAM" id="SignalP"/>
    </source>
</evidence>
<name>A0A9D9IX53_9BACT</name>
<gene>
    <name evidence="2" type="ORF">IAB80_09395</name>
</gene>
<proteinExistence type="predicted"/>
<dbReference type="AlphaFoldDB" id="A0A9D9IX53"/>
<comment type="caution">
    <text evidence="2">The sequence shown here is derived from an EMBL/GenBank/DDBJ whole genome shotgun (WGS) entry which is preliminary data.</text>
</comment>
<dbReference type="EMBL" id="JADILZ010000088">
    <property type="protein sequence ID" value="MBO8479083.1"/>
    <property type="molecule type" value="Genomic_DNA"/>
</dbReference>
<reference evidence="2" key="1">
    <citation type="submission" date="2020-10" db="EMBL/GenBank/DDBJ databases">
        <authorList>
            <person name="Gilroy R."/>
        </authorList>
    </citation>
    <scope>NUCLEOTIDE SEQUENCE</scope>
    <source>
        <strain evidence="2">2478</strain>
    </source>
</reference>
<dbReference type="Proteomes" id="UP000823771">
    <property type="component" value="Unassembled WGS sequence"/>
</dbReference>
<protein>
    <recommendedName>
        <fullName evidence="4">DUF4270 domain-containing protein</fullName>
    </recommendedName>
</protein>
<evidence type="ECO:0008006" key="4">
    <source>
        <dbReference type="Google" id="ProtNLM"/>
    </source>
</evidence>
<evidence type="ECO:0000313" key="2">
    <source>
        <dbReference type="EMBL" id="MBO8479083.1"/>
    </source>
</evidence>
<keyword evidence="1" id="KW-0732">Signal</keyword>
<evidence type="ECO:0000313" key="3">
    <source>
        <dbReference type="Proteomes" id="UP000823771"/>
    </source>
</evidence>
<reference evidence="2" key="2">
    <citation type="journal article" date="2021" name="PeerJ">
        <title>Extensive microbial diversity within the chicken gut microbiome revealed by metagenomics and culture.</title>
        <authorList>
            <person name="Gilroy R."/>
            <person name="Ravi A."/>
            <person name="Getino M."/>
            <person name="Pursley I."/>
            <person name="Horton D.L."/>
            <person name="Alikhan N.F."/>
            <person name="Baker D."/>
            <person name="Gharbi K."/>
            <person name="Hall N."/>
            <person name="Watson M."/>
            <person name="Adriaenssens E.M."/>
            <person name="Foster-Nyarko E."/>
            <person name="Jarju S."/>
            <person name="Secka A."/>
            <person name="Antonio M."/>
            <person name="Oren A."/>
            <person name="Chaudhuri R.R."/>
            <person name="La Ragione R."/>
            <person name="Hildebrand F."/>
            <person name="Pallen M.J."/>
        </authorList>
    </citation>
    <scope>NUCLEOTIDE SEQUENCE</scope>
    <source>
        <strain evidence="2">2478</strain>
    </source>
</reference>
<organism evidence="2 3">
    <name type="scientific">Candidatus Cryptobacteroides excrementipullorum</name>
    <dbReference type="NCBI Taxonomy" id="2840761"/>
    <lineage>
        <taxon>Bacteria</taxon>
        <taxon>Pseudomonadati</taxon>
        <taxon>Bacteroidota</taxon>
        <taxon>Bacteroidia</taxon>
        <taxon>Bacteroidales</taxon>
        <taxon>Candidatus Cryptobacteroides</taxon>
    </lineage>
</organism>
<feature type="chain" id="PRO_5039506264" description="DUF4270 domain-containing protein" evidence="1">
    <location>
        <begin position="27"/>
        <end position="573"/>
    </location>
</feature>